<accession>Q13ZY0</accession>
<dbReference type="PANTHER" id="PTHR33164">
    <property type="entry name" value="TRANSCRIPTIONAL REGULATOR, MARR FAMILY"/>
    <property type="match status" value="1"/>
</dbReference>
<dbReference type="GO" id="GO:0003700">
    <property type="term" value="F:DNA-binding transcription factor activity"/>
    <property type="evidence" value="ECO:0007669"/>
    <property type="project" value="InterPro"/>
</dbReference>
<dbReference type="Proteomes" id="UP000001817">
    <property type="component" value="Chromosome 1"/>
</dbReference>
<gene>
    <name evidence="3" type="ORF">Bxe_A2624</name>
    <name evidence="2" type="ORF">Bxe_A4529</name>
</gene>
<sequence>MGYLYAMNKATQESKLSSDTDEGVSHRLTFLLHRIVSVLVDASSPQFRSLGLSIPAARALVALYEGGSQMTVGKLAETTSTDLSTMSHILRRLESQQLISRTRLEGDNRVVYATLTDQGRSVGKECHDASLEHEAVLLSDMSPDESALLKRTLIRLYRNAKAGFEP</sequence>
<dbReference type="PROSITE" id="PS50995">
    <property type="entry name" value="HTH_MARR_2"/>
    <property type="match status" value="1"/>
</dbReference>
<dbReference type="Pfam" id="PF01047">
    <property type="entry name" value="MarR"/>
    <property type="match status" value="1"/>
</dbReference>
<protein>
    <submittedName>
        <fullName evidence="3">Transcriptional regulator, MarR family</fullName>
    </submittedName>
</protein>
<dbReference type="SUPFAM" id="SSF46785">
    <property type="entry name" value="Winged helix' DNA-binding domain"/>
    <property type="match status" value="1"/>
</dbReference>
<dbReference type="GO" id="GO:0006950">
    <property type="term" value="P:response to stress"/>
    <property type="evidence" value="ECO:0007669"/>
    <property type="project" value="TreeGrafter"/>
</dbReference>
<dbReference type="eggNOG" id="COG1846">
    <property type="taxonomic scope" value="Bacteria"/>
</dbReference>
<dbReference type="KEGG" id="bxe:Bxe_A4529"/>
<dbReference type="SMART" id="SM00347">
    <property type="entry name" value="HTH_MARR"/>
    <property type="match status" value="1"/>
</dbReference>
<dbReference type="KEGG" id="bxe:Bxe_A2624"/>
<dbReference type="PRINTS" id="PR00598">
    <property type="entry name" value="HTHMARR"/>
</dbReference>
<dbReference type="STRING" id="266265.Bxe_A2624"/>
<dbReference type="PANTHER" id="PTHR33164:SF43">
    <property type="entry name" value="HTH-TYPE TRANSCRIPTIONAL REPRESSOR YETL"/>
    <property type="match status" value="1"/>
</dbReference>
<evidence type="ECO:0000259" key="1">
    <source>
        <dbReference type="PROSITE" id="PS50995"/>
    </source>
</evidence>
<dbReference type="InterPro" id="IPR039422">
    <property type="entry name" value="MarR/SlyA-like"/>
</dbReference>
<evidence type="ECO:0000313" key="3">
    <source>
        <dbReference type="EMBL" id="ABE30359.1"/>
    </source>
</evidence>
<dbReference type="EMBL" id="CP000270">
    <property type="protein sequence ID" value="ABE30359.1"/>
    <property type="molecule type" value="Genomic_DNA"/>
</dbReference>
<dbReference type="InterPro" id="IPR036390">
    <property type="entry name" value="WH_DNA-bd_sf"/>
</dbReference>
<proteinExistence type="predicted"/>
<keyword evidence="4" id="KW-1185">Reference proteome</keyword>
<organism evidence="3 4">
    <name type="scientific">Paraburkholderia xenovorans (strain LB400)</name>
    <dbReference type="NCBI Taxonomy" id="266265"/>
    <lineage>
        <taxon>Bacteria</taxon>
        <taxon>Pseudomonadati</taxon>
        <taxon>Pseudomonadota</taxon>
        <taxon>Betaproteobacteria</taxon>
        <taxon>Burkholderiales</taxon>
        <taxon>Burkholderiaceae</taxon>
        <taxon>Paraburkholderia</taxon>
    </lineage>
</organism>
<dbReference type="AlphaFoldDB" id="Q13ZY0"/>
<reference evidence="3" key="2">
    <citation type="submission" date="2006-03" db="EMBL/GenBank/DDBJ databases">
        <title>Complete sequence of Chromosome 1 of Burkholderia xenovorans LB400.</title>
        <authorList>
            <consortium name="US DOE Joint Genome Institute"/>
            <person name="Copeland A."/>
            <person name="Lucas S."/>
            <person name="Lapidus A."/>
            <person name="Barry K."/>
            <person name="Detter J.C."/>
            <person name="Glavina del Rio T."/>
            <person name="Hammon N."/>
            <person name="Israni S."/>
            <person name="Pitluck S."/>
            <person name="Chain P."/>
            <person name="Malfatti S."/>
            <person name="Shin M."/>
            <person name="Vergez L."/>
            <person name="Schmutz J."/>
            <person name="Larimer F."/>
            <person name="Land M."/>
            <person name="Kyrpides N."/>
            <person name="Lykidis A."/>
            <person name="Richardson P."/>
        </authorList>
    </citation>
    <scope>NUCLEOTIDE SEQUENCE</scope>
    <source>
        <strain evidence="3">LB400</strain>
    </source>
</reference>
<dbReference type="InterPro" id="IPR036388">
    <property type="entry name" value="WH-like_DNA-bd_sf"/>
</dbReference>
<name>Q13ZY0_PARXL</name>
<dbReference type="EMBL" id="CP000270">
    <property type="protein sequence ID" value="ABE30329.1"/>
    <property type="molecule type" value="Genomic_DNA"/>
</dbReference>
<feature type="domain" description="HTH marR-type" evidence="1">
    <location>
        <begin position="25"/>
        <end position="158"/>
    </location>
</feature>
<dbReference type="KEGG" id="bxb:DR64_314"/>
<evidence type="ECO:0000313" key="2">
    <source>
        <dbReference type="EMBL" id="ABE30329.1"/>
    </source>
</evidence>
<evidence type="ECO:0000313" key="4">
    <source>
        <dbReference type="Proteomes" id="UP000001817"/>
    </source>
</evidence>
<dbReference type="InterPro" id="IPR000835">
    <property type="entry name" value="HTH_MarR-typ"/>
</dbReference>
<reference evidence="3 4" key="1">
    <citation type="journal article" date="2006" name="Proc. Natl. Acad. Sci. U.S.A.">
        <title>Burkholderia xenovorans LB400 harbors a multi-replicon, 9.73-Mbp genome shaped for versatility.</title>
        <authorList>
            <person name="Chain P.S."/>
            <person name="Denef V.J."/>
            <person name="Konstantinidis K.T."/>
            <person name="Vergez L.M."/>
            <person name="Agullo L."/>
            <person name="Reyes V.L."/>
            <person name="Hauser L."/>
            <person name="Cordova M."/>
            <person name="Gomez L."/>
            <person name="Gonzalez M."/>
            <person name="Land M."/>
            <person name="Lao V."/>
            <person name="Larimer F."/>
            <person name="LiPuma J.J."/>
            <person name="Mahenthiralingam E."/>
            <person name="Malfatti S.A."/>
            <person name="Marx C.J."/>
            <person name="Parnell J.J."/>
            <person name="Ramette A."/>
            <person name="Richardson P."/>
            <person name="Seeger M."/>
            <person name="Smith D."/>
            <person name="Spilker T."/>
            <person name="Sul W.J."/>
            <person name="Tsoi T.V."/>
            <person name="Ulrich L.E."/>
            <person name="Zhulin I.B."/>
            <person name="Tiedje J.M."/>
        </authorList>
    </citation>
    <scope>NUCLEOTIDE SEQUENCE [LARGE SCALE GENOMIC DNA]</scope>
    <source>
        <strain evidence="3 4">LB400</strain>
    </source>
</reference>
<dbReference type="Gene3D" id="1.10.10.10">
    <property type="entry name" value="Winged helix-like DNA-binding domain superfamily/Winged helix DNA-binding domain"/>
    <property type="match status" value="1"/>
</dbReference>